<evidence type="ECO:0000313" key="11">
    <source>
        <dbReference type="EMBL" id="KAF4970318.1"/>
    </source>
</evidence>
<evidence type="ECO:0000256" key="6">
    <source>
        <dbReference type="ARBA" id="ARBA00023136"/>
    </source>
</evidence>
<name>A0A8H4U5T3_9HYPO</name>
<evidence type="ECO:0000256" key="5">
    <source>
        <dbReference type="ARBA" id="ARBA00022989"/>
    </source>
</evidence>
<comment type="caution">
    <text evidence="11">The sequence shown here is derived from an EMBL/GenBank/DDBJ whole genome shotgun (WGS) entry which is preliminary data.</text>
</comment>
<evidence type="ECO:0000256" key="1">
    <source>
        <dbReference type="ARBA" id="ARBA00004141"/>
    </source>
</evidence>
<dbReference type="AlphaFoldDB" id="A0A8H4U5T3"/>
<keyword evidence="5 9" id="KW-1133">Transmembrane helix</keyword>
<dbReference type="GO" id="GO:0005351">
    <property type="term" value="F:carbohydrate:proton symporter activity"/>
    <property type="evidence" value="ECO:0007669"/>
    <property type="project" value="TreeGrafter"/>
</dbReference>
<feature type="transmembrane region" description="Helical" evidence="9">
    <location>
        <begin position="80"/>
        <end position="104"/>
    </location>
</feature>
<dbReference type="FunFam" id="1.20.1250.20:FF:000134">
    <property type="entry name" value="MFS sugar transporter protein"/>
    <property type="match status" value="1"/>
</dbReference>
<protein>
    <recommendedName>
        <fullName evidence="10">Major facilitator superfamily (MFS) profile domain-containing protein</fullName>
    </recommendedName>
</protein>
<evidence type="ECO:0000256" key="3">
    <source>
        <dbReference type="ARBA" id="ARBA00022448"/>
    </source>
</evidence>
<evidence type="ECO:0000256" key="4">
    <source>
        <dbReference type="ARBA" id="ARBA00022692"/>
    </source>
</evidence>
<dbReference type="GO" id="GO:0016020">
    <property type="term" value="C:membrane"/>
    <property type="evidence" value="ECO:0007669"/>
    <property type="project" value="UniProtKB-SubCell"/>
</dbReference>
<dbReference type="InterPro" id="IPR005828">
    <property type="entry name" value="MFS_sugar_transport-like"/>
</dbReference>
<dbReference type="Proteomes" id="UP000622797">
    <property type="component" value="Unassembled WGS sequence"/>
</dbReference>
<keyword evidence="4 9" id="KW-0812">Transmembrane</keyword>
<keyword evidence="6 9" id="KW-0472">Membrane</keyword>
<feature type="region of interest" description="Disordered" evidence="8">
    <location>
        <begin position="476"/>
        <end position="516"/>
    </location>
</feature>
<dbReference type="PROSITE" id="PS50850">
    <property type="entry name" value="MFS"/>
    <property type="match status" value="1"/>
</dbReference>
<dbReference type="InterPro" id="IPR005829">
    <property type="entry name" value="Sugar_transporter_CS"/>
</dbReference>
<dbReference type="InterPro" id="IPR050360">
    <property type="entry name" value="MFS_Sugar_Transporters"/>
</dbReference>
<keyword evidence="12" id="KW-1185">Reference proteome</keyword>
<evidence type="ECO:0000313" key="12">
    <source>
        <dbReference type="Proteomes" id="UP000622797"/>
    </source>
</evidence>
<feature type="transmembrane region" description="Helical" evidence="9">
    <location>
        <begin position="110"/>
        <end position="132"/>
    </location>
</feature>
<feature type="transmembrane region" description="Helical" evidence="9">
    <location>
        <begin position="389"/>
        <end position="411"/>
    </location>
</feature>
<dbReference type="PANTHER" id="PTHR48022">
    <property type="entry name" value="PLASTIDIC GLUCOSE TRANSPORTER 4"/>
    <property type="match status" value="1"/>
</dbReference>
<sequence>MDLKPPGYVQASLIASLGGLANGLDTGCIGGIINMPQFTTSVGELSAFMLGFTVSLIMLTGVLPSFFAGHLADRFGRLKIIQAGMLGFTIGLVLEGSATGIVQFTVGRAIAGLGQGLFLGNISVYICEIAPAKSRGMLSSLPQFMATTGVCVGYFLCYGSTKIDSSLAWRLAFILQGVNSISLVLLGFMLPESPRWLILQGRRPEALKGLQRLNFSMVEAERDFLAGPAEQRPSFSVWQSFVLMFRRGYRARTILALFLLGMVQLSGIDGVVYYAPILFAQAGMASNTASFLASDVSAILMLVISIPAVLFADKWGRRTSAISGGVGLTGCMVLIGSLYAAKAVHPDGAARWVVVVSVFIFGLTYCATWGIVGKIYASEIQPSNTRGAANCLAMGLSFLTNWIVAIITPILLDKSAFAAYFLFAGLALGTTVVLIAYMPETRGRSLESIQDAFHRPTIKGLGHYLGVFLSSSSRTTATRTQSVTDNEEMEMQPIASGAQMPPESVARSLRVSVASS</sequence>
<dbReference type="InterPro" id="IPR036259">
    <property type="entry name" value="MFS_trans_sf"/>
</dbReference>
<dbReference type="Gene3D" id="1.20.1250.20">
    <property type="entry name" value="MFS general substrate transporter like domains"/>
    <property type="match status" value="1"/>
</dbReference>
<feature type="transmembrane region" description="Helical" evidence="9">
    <location>
        <begin position="144"/>
        <end position="161"/>
    </location>
</feature>
<dbReference type="NCBIfam" id="TIGR00879">
    <property type="entry name" value="SP"/>
    <property type="match status" value="1"/>
</dbReference>
<dbReference type="InterPro" id="IPR003663">
    <property type="entry name" value="Sugar/inositol_transpt"/>
</dbReference>
<organism evidence="11 12">
    <name type="scientific">Fusarium sarcochroum</name>
    <dbReference type="NCBI Taxonomy" id="1208366"/>
    <lineage>
        <taxon>Eukaryota</taxon>
        <taxon>Fungi</taxon>
        <taxon>Dikarya</taxon>
        <taxon>Ascomycota</taxon>
        <taxon>Pezizomycotina</taxon>
        <taxon>Sordariomycetes</taxon>
        <taxon>Hypocreomycetidae</taxon>
        <taxon>Hypocreales</taxon>
        <taxon>Nectriaceae</taxon>
        <taxon>Fusarium</taxon>
        <taxon>Fusarium lateritium species complex</taxon>
    </lineage>
</organism>
<dbReference type="PROSITE" id="PS00216">
    <property type="entry name" value="SUGAR_TRANSPORT_1"/>
    <property type="match status" value="1"/>
</dbReference>
<keyword evidence="3 7" id="KW-0813">Transport</keyword>
<dbReference type="PRINTS" id="PR00171">
    <property type="entry name" value="SUGRTRNSPORT"/>
</dbReference>
<feature type="transmembrane region" description="Helical" evidence="9">
    <location>
        <begin position="352"/>
        <end position="377"/>
    </location>
</feature>
<accession>A0A8H4U5T3</accession>
<feature type="compositionally biased region" description="Low complexity" evidence="8">
    <location>
        <begin position="504"/>
        <end position="516"/>
    </location>
</feature>
<feature type="transmembrane region" description="Helical" evidence="9">
    <location>
        <begin position="291"/>
        <end position="312"/>
    </location>
</feature>
<dbReference type="InterPro" id="IPR020846">
    <property type="entry name" value="MFS_dom"/>
</dbReference>
<reference evidence="11" key="2">
    <citation type="submission" date="2020-05" db="EMBL/GenBank/DDBJ databases">
        <authorList>
            <person name="Kim H.-S."/>
            <person name="Proctor R.H."/>
            <person name="Brown D.W."/>
        </authorList>
    </citation>
    <scope>NUCLEOTIDE SEQUENCE</scope>
    <source>
        <strain evidence="11">NRRL 20472</strain>
    </source>
</reference>
<dbReference type="EMBL" id="JABEXW010000128">
    <property type="protein sequence ID" value="KAF4970318.1"/>
    <property type="molecule type" value="Genomic_DNA"/>
</dbReference>
<feature type="transmembrane region" description="Helical" evidence="9">
    <location>
        <begin position="417"/>
        <end position="438"/>
    </location>
</feature>
<dbReference type="PROSITE" id="PS00217">
    <property type="entry name" value="SUGAR_TRANSPORT_2"/>
    <property type="match status" value="1"/>
</dbReference>
<feature type="transmembrane region" description="Helical" evidence="9">
    <location>
        <begin position="167"/>
        <end position="190"/>
    </location>
</feature>
<dbReference type="Pfam" id="PF00083">
    <property type="entry name" value="Sugar_tr"/>
    <property type="match status" value="1"/>
</dbReference>
<evidence type="ECO:0000256" key="8">
    <source>
        <dbReference type="SAM" id="MobiDB-lite"/>
    </source>
</evidence>
<dbReference type="SUPFAM" id="SSF103473">
    <property type="entry name" value="MFS general substrate transporter"/>
    <property type="match status" value="1"/>
</dbReference>
<evidence type="ECO:0000256" key="2">
    <source>
        <dbReference type="ARBA" id="ARBA00010992"/>
    </source>
</evidence>
<gene>
    <name evidence="11" type="ORF">FSARC_2638</name>
</gene>
<proteinExistence type="inferred from homology"/>
<comment type="subcellular location">
    <subcellularLocation>
        <location evidence="1">Membrane</location>
        <topology evidence="1">Multi-pass membrane protein</topology>
    </subcellularLocation>
</comment>
<evidence type="ECO:0000256" key="9">
    <source>
        <dbReference type="SAM" id="Phobius"/>
    </source>
</evidence>
<feature type="transmembrane region" description="Helical" evidence="9">
    <location>
        <begin position="254"/>
        <end position="279"/>
    </location>
</feature>
<reference evidence="11" key="1">
    <citation type="journal article" date="2020" name="BMC Genomics">
        <title>Correction to: Identification and distribution of gene clusters required for synthesis of sphingolipid metabolism inhibitors in diverse species of the filamentous fungus Fusarium.</title>
        <authorList>
            <person name="Kim H.S."/>
            <person name="Lohmar J.M."/>
            <person name="Busman M."/>
            <person name="Brown D.W."/>
            <person name="Naumann T.A."/>
            <person name="Divon H.H."/>
            <person name="Lysoe E."/>
            <person name="Uhlig S."/>
            <person name="Proctor R.H."/>
        </authorList>
    </citation>
    <scope>NUCLEOTIDE SEQUENCE</scope>
    <source>
        <strain evidence="11">NRRL 20472</strain>
    </source>
</reference>
<evidence type="ECO:0000259" key="10">
    <source>
        <dbReference type="PROSITE" id="PS50850"/>
    </source>
</evidence>
<feature type="transmembrane region" description="Helical" evidence="9">
    <location>
        <begin position="319"/>
        <end position="340"/>
    </location>
</feature>
<evidence type="ECO:0000256" key="7">
    <source>
        <dbReference type="RuleBase" id="RU003346"/>
    </source>
</evidence>
<feature type="domain" description="Major facilitator superfamily (MFS) profile" evidence="10">
    <location>
        <begin position="11"/>
        <end position="442"/>
    </location>
</feature>
<comment type="similarity">
    <text evidence="2 7">Belongs to the major facilitator superfamily. Sugar transporter (TC 2.A.1.1) family.</text>
</comment>
<dbReference type="PANTHER" id="PTHR48022:SF2">
    <property type="entry name" value="PLASTIDIC GLUCOSE TRANSPORTER 4"/>
    <property type="match status" value="1"/>
</dbReference>
<dbReference type="OrthoDB" id="5399138at2759"/>
<feature type="transmembrane region" description="Helical" evidence="9">
    <location>
        <begin position="45"/>
        <end position="68"/>
    </location>
</feature>